<organism evidence="12 13">
    <name type="scientific">Streptomyces camponoticapitis</name>
    <dbReference type="NCBI Taxonomy" id="1616125"/>
    <lineage>
        <taxon>Bacteria</taxon>
        <taxon>Bacillati</taxon>
        <taxon>Actinomycetota</taxon>
        <taxon>Actinomycetes</taxon>
        <taxon>Kitasatosporales</taxon>
        <taxon>Streptomycetaceae</taxon>
        <taxon>Streptomyces</taxon>
    </lineage>
</organism>
<evidence type="ECO:0000256" key="9">
    <source>
        <dbReference type="ARBA" id="ARBA00023295"/>
    </source>
</evidence>
<evidence type="ECO:0000313" key="12">
    <source>
        <dbReference type="EMBL" id="GGK08493.1"/>
    </source>
</evidence>
<comment type="caution">
    <text evidence="12">The sequence shown here is derived from an EMBL/GenBank/DDBJ whole genome shotgun (WGS) entry which is preliminary data.</text>
</comment>
<evidence type="ECO:0000256" key="3">
    <source>
        <dbReference type="ARBA" id="ARBA00012662"/>
    </source>
</evidence>
<accession>A0ABQ2EH77</accession>
<dbReference type="EMBL" id="BMMV01000015">
    <property type="protein sequence ID" value="GGK08493.1"/>
    <property type="molecule type" value="Genomic_DNA"/>
</dbReference>
<dbReference type="InterPro" id="IPR013780">
    <property type="entry name" value="Glyco_hydro_b"/>
</dbReference>
<evidence type="ECO:0000256" key="8">
    <source>
        <dbReference type="ARBA" id="ARBA00023157"/>
    </source>
</evidence>
<dbReference type="InterPro" id="IPR013783">
    <property type="entry name" value="Ig-like_fold"/>
</dbReference>
<comment type="similarity">
    <text evidence="2">Belongs to the glycosyl hydrolase 29 family.</text>
</comment>
<dbReference type="Pfam" id="PF10633">
    <property type="entry name" value="NPCBM_assoc"/>
    <property type="match status" value="1"/>
</dbReference>
<evidence type="ECO:0000256" key="5">
    <source>
        <dbReference type="ARBA" id="ARBA00022729"/>
    </source>
</evidence>
<name>A0ABQ2EH77_9ACTN</name>
<dbReference type="Gene3D" id="2.60.40.10">
    <property type="entry name" value="Immunoglobulins"/>
    <property type="match status" value="1"/>
</dbReference>
<dbReference type="SMART" id="SM00812">
    <property type="entry name" value="Alpha_L_fucos"/>
    <property type="match status" value="1"/>
</dbReference>
<keyword evidence="7" id="KW-0106">Calcium</keyword>
<keyword evidence="4" id="KW-0479">Metal-binding</keyword>
<dbReference type="PRINTS" id="PR00741">
    <property type="entry name" value="GLHYDRLASE29"/>
</dbReference>
<dbReference type="InterPro" id="IPR016286">
    <property type="entry name" value="FUC_metazoa-typ"/>
</dbReference>
<keyword evidence="5 10" id="KW-0732">Signal</keyword>
<keyword evidence="8" id="KW-1015">Disulfide bond</keyword>
<dbReference type="InterPro" id="IPR006585">
    <property type="entry name" value="FTP1"/>
</dbReference>
<evidence type="ECO:0000313" key="13">
    <source>
        <dbReference type="Proteomes" id="UP000660265"/>
    </source>
</evidence>
<dbReference type="SUPFAM" id="SSF49785">
    <property type="entry name" value="Galactose-binding domain-like"/>
    <property type="match status" value="1"/>
</dbReference>
<dbReference type="PANTHER" id="PTHR10030">
    <property type="entry name" value="ALPHA-L-FUCOSIDASE"/>
    <property type="match status" value="1"/>
</dbReference>
<dbReference type="InterPro" id="IPR057739">
    <property type="entry name" value="Glyco_hydro_29_N"/>
</dbReference>
<dbReference type="RefSeq" id="WP_189109377.1">
    <property type="nucleotide sequence ID" value="NZ_BMMV01000015.1"/>
</dbReference>
<protein>
    <recommendedName>
        <fullName evidence="3">alpha-L-fucosidase</fullName>
        <ecNumber evidence="3">3.2.1.51</ecNumber>
    </recommendedName>
</protein>
<dbReference type="InterPro" id="IPR018905">
    <property type="entry name" value="A-galactase_NEW3"/>
</dbReference>
<dbReference type="InterPro" id="IPR017853">
    <property type="entry name" value="GH"/>
</dbReference>
<dbReference type="Gene3D" id="2.60.120.260">
    <property type="entry name" value="Galactose-binding domain-like"/>
    <property type="match status" value="1"/>
</dbReference>
<dbReference type="InterPro" id="IPR000933">
    <property type="entry name" value="Glyco_hydro_29"/>
</dbReference>
<dbReference type="InterPro" id="IPR008979">
    <property type="entry name" value="Galactose-bd-like_sf"/>
</dbReference>
<dbReference type="EC" id="3.2.1.51" evidence="3"/>
<keyword evidence="13" id="KW-1185">Reference proteome</keyword>
<evidence type="ECO:0000256" key="10">
    <source>
        <dbReference type="SAM" id="SignalP"/>
    </source>
</evidence>
<evidence type="ECO:0000256" key="7">
    <source>
        <dbReference type="ARBA" id="ARBA00022837"/>
    </source>
</evidence>
<keyword evidence="9" id="KW-0326">Glycosidase</keyword>
<dbReference type="Pfam" id="PF01120">
    <property type="entry name" value="Alpha_L_fucos"/>
    <property type="match status" value="1"/>
</dbReference>
<evidence type="ECO:0000256" key="1">
    <source>
        <dbReference type="ARBA" id="ARBA00004071"/>
    </source>
</evidence>
<feature type="signal peptide" evidence="10">
    <location>
        <begin position="1"/>
        <end position="19"/>
    </location>
</feature>
<dbReference type="Gene3D" id="3.20.20.80">
    <property type="entry name" value="Glycosidases"/>
    <property type="match status" value="1"/>
</dbReference>
<feature type="domain" description="Fucolectin tachylectin-4 pentraxin-1" evidence="11">
    <location>
        <begin position="687"/>
        <end position="834"/>
    </location>
</feature>
<proteinExistence type="inferred from homology"/>
<reference evidence="13" key="1">
    <citation type="journal article" date="2019" name="Int. J. Syst. Evol. Microbiol.">
        <title>The Global Catalogue of Microorganisms (GCM) 10K type strain sequencing project: providing services to taxonomists for standard genome sequencing and annotation.</title>
        <authorList>
            <consortium name="The Broad Institute Genomics Platform"/>
            <consortium name="The Broad Institute Genome Sequencing Center for Infectious Disease"/>
            <person name="Wu L."/>
            <person name="Ma J."/>
        </authorList>
    </citation>
    <scope>NUCLEOTIDE SEQUENCE [LARGE SCALE GENOMIC DNA]</scope>
    <source>
        <strain evidence="13">CGMCC 4.7275</strain>
    </source>
</reference>
<evidence type="ECO:0000259" key="11">
    <source>
        <dbReference type="SMART" id="SM00607"/>
    </source>
</evidence>
<dbReference type="PANTHER" id="PTHR10030:SF37">
    <property type="entry name" value="ALPHA-L-FUCOSIDASE-RELATED"/>
    <property type="match status" value="1"/>
</dbReference>
<sequence length="835" mass="90322">MRKVIGVVLALLLAAGAVATSPPAAVATSVDRPDGPSVRGIPGAIDLSADKDLAAWQRLQFGMFIHWGLFSELGGVWKGEPVTSGYSEQIQMWADISEEEYLDVAARFRPDRFDPAGICSLAKQAGMRYVVITSKHHDGFSMFDTATTDYDVTDATPYGKDPLKALADECRSQGLKFGFYFSLVDWHQGHAFDGSNNNPIPASMEPVIKAQIRELMTNYGDIAEVWFDMSSPTDAQSEEFAGIVRELQPEAAVNSRVWNNKGDFRTLGDNEIPSVALDGAWQTPASIYHDTWGYRSWQVRDDLPGKIRDLVVGLTGVRARGGNYLLNIGPRGDGSVVEFEADVLRGMGDWLDRHPDAVLDASATRFGGQPWGEVTVKDRDLFLHVTHWPESGELRLPGLATSVRKVTEDGAAQRLDWRRDGDDLVVTVPETPRDQVLPVIKAELGGELRVVPQNTVSLGRADAGGNGAVVLGAGDFEDGYSYADEGSYSSTRRTTVRHSGYVTADRAGQVSLAVRGEARPDALYRVQVGERTRLVKGEELTREAIGPFSVGPGRVTPVTLTLAKPEHAGEDLGLSLDAVLVAPTGSVVSWAQVPERLTVGSVTDVPVHVTNLGHDTARGTLALRAPAGWTTGGEVRFSGLKRGRTHTVTAPVSLPADSETGPAAIETVVTGGGRRVLELTGHVEAVLPNVARDRTATQSSTAWDGVPSRAVDGDTAGDYLRDNTTTHTAEPSHQAWWQVDLERSHTIDTVEIWNRTDCCAERLADYWVLVSDTPFTTDSLEEARTAPGVTAVHLEDRAQRPTAVDLGDAKGRYVRVQLASTTNPLSLTEVVVRAR</sequence>
<keyword evidence="6" id="KW-0378">Hydrolase</keyword>
<dbReference type="SUPFAM" id="SSF51445">
    <property type="entry name" value="(Trans)glycosidases"/>
    <property type="match status" value="1"/>
</dbReference>
<dbReference type="SMART" id="SM00607">
    <property type="entry name" value="FTP"/>
    <property type="match status" value="1"/>
</dbReference>
<dbReference type="Proteomes" id="UP000660265">
    <property type="component" value="Unassembled WGS sequence"/>
</dbReference>
<evidence type="ECO:0000256" key="6">
    <source>
        <dbReference type="ARBA" id="ARBA00022801"/>
    </source>
</evidence>
<dbReference type="Pfam" id="PF22633">
    <property type="entry name" value="F5_F8_type_C_2"/>
    <property type="match status" value="1"/>
</dbReference>
<evidence type="ECO:0000256" key="2">
    <source>
        <dbReference type="ARBA" id="ARBA00007951"/>
    </source>
</evidence>
<comment type="function">
    <text evidence="1">Alpha-L-fucosidase is responsible for hydrolyzing the alpha-1,6-linked fucose joined to the reducing-end N-acetylglucosamine of the carbohydrate moieties of glycoproteins.</text>
</comment>
<evidence type="ECO:0000256" key="4">
    <source>
        <dbReference type="ARBA" id="ARBA00022723"/>
    </source>
</evidence>
<dbReference type="Gene3D" id="2.60.40.1180">
    <property type="entry name" value="Golgi alpha-mannosidase II"/>
    <property type="match status" value="1"/>
</dbReference>
<gene>
    <name evidence="12" type="ORF">GCM10011583_45570</name>
</gene>
<feature type="chain" id="PRO_5047124082" description="alpha-L-fucosidase" evidence="10">
    <location>
        <begin position="20"/>
        <end position="835"/>
    </location>
</feature>